<dbReference type="EMBL" id="JBBKAI010000002">
    <property type="protein sequence ID" value="MEJ8662005.1"/>
    <property type="molecule type" value="Genomic_DNA"/>
</dbReference>
<organism evidence="1 2">
    <name type="scientific">Streptomyces pratisoli</name>
    <dbReference type="NCBI Taxonomy" id="3139917"/>
    <lineage>
        <taxon>Bacteria</taxon>
        <taxon>Bacillati</taxon>
        <taxon>Actinomycetota</taxon>
        <taxon>Actinomycetes</taxon>
        <taxon>Kitasatosporales</taxon>
        <taxon>Streptomycetaceae</taxon>
        <taxon>Streptomyces</taxon>
    </lineage>
</organism>
<reference evidence="1" key="1">
    <citation type="submission" date="2024-03" db="EMBL/GenBank/DDBJ databases">
        <title>Novel Streptomyces species of biotechnological and ecological value are a feature of Machair soil.</title>
        <authorList>
            <person name="Prole J.R."/>
            <person name="Goodfellow M."/>
            <person name="Allenby N."/>
            <person name="Ward A.C."/>
        </authorList>
    </citation>
    <scope>NUCLEOTIDE SEQUENCE</scope>
    <source>
        <strain evidence="1">MS1.AVA.4</strain>
    </source>
</reference>
<evidence type="ECO:0000313" key="2">
    <source>
        <dbReference type="Proteomes" id="UP001375539"/>
    </source>
</evidence>
<accession>A0ACC6QU27</accession>
<gene>
    <name evidence="1" type="ORF">WKI58_36850</name>
</gene>
<protein>
    <submittedName>
        <fullName evidence="1">Polysaccharide biosynthesis tyrosine autokinase</fullName>
        <ecNumber evidence="1">2.7.10.2</ecNumber>
    </submittedName>
</protein>
<dbReference type="EC" id="2.7.10.2" evidence="1"/>
<name>A0ACC6QU27_9ACTN</name>
<keyword evidence="1" id="KW-0808">Transferase</keyword>
<dbReference type="Proteomes" id="UP001375539">
    <property type="component" value="Unassembled WGS sequence"/>
</dbReference>
<comment type="caution">
    <text evidence="1">The sequence shown here is derived from an EMBL/GenBank/DDBJ whole genome shotgun (WGS) entry which is preliminary data.</text>
</comment>
<sequence length="522" mass="54905">MVEPACRVPEIPTANPTVNVHLPLRSGKTLDLREYLRVLSRRWRVIALVTLLGTGAGVLATTLATPEYRATTTLFASLQGGDDTSQLNQGNSFTQARVQSYADIVSSPEVTTPVVKSLKLGMTPAELASRVSAEAPLNTVLVRLTVTDTRAARAAKVSNALADRFAQVIRELESPDGDTDESPVRLTVIQPAAVPVAPSSPNPTLNVALGLAVGLVLGLGLGVALETVDTSMRDSKALSECLAAASGPPVLSSIVHDPRASRRPVSLRDDTYSTRAEGFRKLRVNLQFAEMGKRPKVIAVTSPLPREGKSSVSVNLAATLAEEGAKVCLIDCDLRRPSVASALGLVRDAGLTTALVGKAGVRDVLQSAGSFSVLTSGMIPPNPTQILGSSQFGAVLQDLAEEFDHVVVDTAPVLPFADTPAMAHAVDGYLLVARAGRTSRSQILDALRILDRVNVPVLGAVLNGAPARGDGEAHGYAYRYHPKPDMADRLTALVPTRLAAVVPRRGSSANGRTAPVPVKTRP</sequence>
<proteinExistence type="predicted"/>
<evidence type="ECO:0000313" key="1">
    <source>
        <dbReference type="EMBL" id="MEJ8662005.1"/>
    </source>
</evidence>
<keyword evidence="2" id="KW-1185">Reference proteome</keyword>